<comment type="caution">
    <text evidence="1">The sequence shown here is derived from an EMBL/GenBank/DDBJ whole genome shotgun (WGS) entry which is preliminary data.</text>
</comment>
<organism evidence="1 2">
    <name type="scientific">Cetraspora pellucida</name>
    <dbReference type="NCBI Taxonomy" id="1433469"/>
    <lineage>
        <taxon>Eukaryota</taxon>
        <taxon>Fungi</taxon>
        <taxon>Fungi incertae sedis</taxon>
        <taxon>Mucoromycota</taxon>
        <taxon>Glomeromycotina</taxon>
        <taxon>Glomeromycetes</taxon>
        <taxon>Diversisporales</taxon>
        <taxon>Gigasporaceae</taxon>
        <taxon>Cetraspora</taxon>
    </lineage>
</organism>
<accession>A0ACA9P0B6</accession>
<dbReference type="Proteomes" id="UP000789366">
    <property type="component" value="Unassembled WGS sequence"/>
</dbReference>
<gene>
    <name evidence="1" type="ORF">SPELUC_LOCUS10390</name>
</gene>
<evidence type="ECO:0000313" key="1">
    <source>
        <dbReference type="EMBL" id="CAG8685396.1"/>
    </source>
</evidence>
<evidence type="ECO:0000313" key="2">
    <source>
        <dbReference type="Proteomes" id="UP000789366"/>
    </source>
</evidence>
<sequence>MQQKKAEIAYFAFASYFFINVNSSKEYVYSSDKGSNNNFMEFDNSDEINLIIEQLYSASTDGDEKSNKKSGEEPDEEPGKKSDKKSDDESGKKIDKKKNSQCN</sequence>
<name>A0ACA9P0B6_9GLOM</name>
<proteinExistence type="predicted"/>
<keyword evidence="2" id="KW-1185">Reference proteome</keyword>
<dbReference type="EMBL" id="CAJVPW010019175">
    <property type="protein sequence ID" value="CAG8685396.1"/>
    <property type="molecule type" value="Genomic_DNA"/>
</dbReference>
<reference evidence="1" key="1">
    <citation type="submission" date="2021-06" db="EMBL/GenBank/DDBJ databases">
        <authorList>
            <person name="Kallberg Y."/>
            <person name="Tangrot J."/>
            <person name="Rosling A."/>
        </authorList>
    </citation>
    <scope>NUCLEOTIDE SEQUENCE</scope>
    <source>
        <strain evidence="1">28 12/20/2015</strain>
    </source>
</reference>
<protein>
    <submittedName>
        <fullName evidence="1">13733_t:CDS:1</fullName>
    </submittedName>
</protein>